<reference evidence="1 2" key="1">
    <citation type="submission" date="2020-04" db="EMBL/GenBank/DDBJ databases">
        <authorList>
            <person name="De Canck E."/>
        </authorList>
    </citation>
    <scope>NUCLEOTIDE SEQUENCE [LARGE SCALE GENOMIC DNA]</scope>
    <source>
        <strain evidence="1 2">LMG 27177</strain>
    </source>
</reference>
<organism evidence="1 2">
    <name type="scientific">Paraburkholderia fynbosensis</name>
    <dbReference type="NCBI Taxonomy" id="1200993"/>
    <lineage>
        <taxon>Bacteria</taxon>
        <taxon>Pseudomonadati</taxon>
        <taxon>Pseudomonadota</taxon>
        <taxon>Betaproteobacteria</taxon>
        <taxon>Burkholderiales</taxon>
        <taxon>Burkholderiaceae</taxon>
        <taxon>Paraburkholderia</taxon>
    </lineage>
</organism>
<evidence type="ECO:0000313" key="2">
    <source>
        <dbReference type="Proteomes" id="UP000494252"/>
    </source>
</evidence>
<dbReference type="AlphaFoldDB" id="A0A6J5FCC7"/>
<protein>
    <submittedName>
        <fullName evidence="1">Uncharacterized protein</fullName>
    </submittedName>
</protein>
<accession>A0A6J5FCC7</accession>
<sequence length="55" mass="6263">MVGQARIQEQFGTVMCLRRMVAGDSAWPAVGSGYLFIRILRNEQYANKWTFVAPQ</sequence>
<name>A0A6J5FCC7_9BURK</name>
<proteinExistence type="predicted"/>
<dbReference type="EMBL" id="CADIKI010000001">
    <property type="protein sequence ID" value="CAB3777317.1"/>
    <property type="molecule type" value="Genomic_DNA"/>
</dbReference>
<dbReference type="Proteomes" id="UP000494252">
    <property type="component" value="Unassembled WGS sequence"/>
</dbReference>
<keyword evidence="2" id="KW-1185">Reference proteome</keyword>
<evidence type="ECO:0000313" key="1">
    <source>
        <dbReference type="EMBL" id="CAB3777317.1"/>
    </source>
</evidence>
<gene>
    <name evidence="1" type="ORF">LMG27177_00343</name>
</gene>